<name>A0A2M3ZWC8_9DIPT</name>
<evidence type="ECO:0000313" key="2">
    <source>
        <dbReference type="EMBL" id="MBW32843.1"/>
    </source>
</evidence>
<feature type="signal peptide" evidence="1">
    <location>
        <begin position="1"/>
        <end position="32"/>
    </location>
</feature>
<proteinExistence type="predicted"/>
<keyword evidence="1" id="KW-0732">Signal</keyword>
<evidence type="ECO:0000256" key="1">
    <source>
        <dbReference type="SAM" id="SignalP"/>
    </source>
</evidence>
<dbReference type="EMBL" id="GGFM01012092">
    <property type="protein sequence ID" value="MBW32843.1"/>
    <property type="molecule type" value="Transcribed_RNA"/>
</dbReference>
<protein>
    <submittedName>
        <fullName evidence="2">Putative secreted peptide</fullName>
    </submittedName>
</protein>
<accession>A0A2M3ZWC8</accession>
<feature type="chain" id="PRO_5014656316" evidence="1">
    <location>
        <begin position="33"/>
        <end position="72"/>
    </location>
</feature>
<sequence>MASGLHKLPHRRFVVFLLAAAVAANLITVAHAVATPAGFMSFWNNLVRSPSLSHAGTRSLPRTRHTILRISF</sequence>
<dbReference type="AlphaFoldDB" id="A0A2M3ZWC8"/>
<reference evidence="2" key="1">
    <citation type="submission" date="2018-01" db="EMBL/GenBank/DDBJ databases">
        <title>An insight into the sialome of Amazonian anophelines.</title>
        <authorList>
            <person name="Ribeiro J.M."/>
            <person name="Scarpassa V."/>
            <person name="Calvo E."/>
        </authorList>
    </citation>
    <scope>NUCLEOTIDE SEQUENCE</scope>
    <source>
        <tissue evidence="2">Salivary glands</tissue>
    </source>
</reference>
<organism evidence="2">
    <name type="scientific">Anopheles braziliensis</name>
    <dbReference type="NCBI Taxonomy" id="58242"/>
    <lineage>
        <taxon>Eukaryota</taxon>
        <taxon>Metazoa</taxon>
        <taxon>Ecdysozoa</taxon>
        <taxon>Arthropoda</taxon>
        <taxon>Hexapoda</taxon>
        <taxon>Insecta</taxon>
        <taxon>Pterygota</taxon>
        <taxon>Neoptera</taxon>
        <taxon>Endopterygota</taxon>
        <taxon>Diptera</taxon>
        <taxon>Nematocera</taxon>
        <taxon>Culicoidea</taxon>
        <taxon>Culicidae</taxon>
        <taxon>Anophelinae</taxon>
        <taxon>Anopheles</taxon>
    </lineage>
</organism>